<dbReference type="GO" id="GO:0016020">
    <property type="term" value="C:membrane"/>
    <property type="evidence" value="ECO:0007669"/>
    <property type="project" value="UniProtKB-SubCell"/>
</dbReference>
<evidence type="ECO:0000256" key="4">
    <source>
        <dbReference type="ARBA" id="ARBA00023136"/>
    </source>
</evidence>
<dbReference type="Proteomes" id="UP000535838">
    <property type="component" value="Unassembled WGS sequence"/>
</dbReference>
<keyword evidence="2 5" id="KW-0812">Transmembrane</keyword>
<dbReference type="AlphaFoldDB" id="A0A841SST0"/>
<name>A0A841SST0_9BACL</name>
<dbReference type="PANTHER" id="PTHR43077">
    <property type="entry name" value="TRANSPORT PERMEASE YVFS-RELATED"/>
    <property type="match status" value="1"/>
</dbReference>
<feature type="transmembrane region" description="Helical" evidence="5">
    <location>
        <begin position="244"/>
        <end position="266"/>
    </location>
</feature>
<evidence type="ECO:0000256" key="1">
    <source>
        <dbReference type="ARBA" id="ARBA00004141"/>
    </source>
</evidence>
<feature type="transmembrane region" description="Helical" evidence="5">
    <location>
        <begin position="272"/>
        <end position="294"/>
    </location>
</feature>
<evidence type="ECO:0000259" key="6">
    <source>
        <dbReference type="Pfam" id="PF12051"/>
    </source>
</evidence>
<evidence type="ECO:0000313" key="8">
    <source>
        <dbReference type="Proteomes" id="UP000535838"/>
    </source>
</evidence>
<protein>
    <submittedName>
        <fullName evidence="7">DUF3533 domain-containing protein</fullName>
    </submittedName>
</protein>
<comment type="caution">
    <text evidence="7">The sequence shown here is derived from an EMBL/GenBank/DDBJ whole genome shotgun (WGS) entry which is preliminary data.</text>
</comment>
<keyword evidence="3 5" id="KW-1133">Transmembrane helix</keyword>
<feature type="transmembrane region" description="Helical" evidence="5">
    <location>
        <begin position="365"/>
        <end position="384"/>
    </location>
</feature>
<evidence type="ECO:0000256" key="3">
    <source>
        <dbReference type="ARBA" id="ARBA00022989"/>
    </source>
</evidence>
<dbReference type="InterPro" id="IPR051328">
    <property type="entry name" value="T7SS_ABC-Transporter"/>
</dbReference>
<reference evidence="7 8" key="1">
    <citation type="submission" date="2020-08" db="EMBL/GenBank/DDBJ databases">
        <title>Cohnella phylogeny.</title>
        <authorList>
            <person name="Dunlap C."/>
        </authorList>
    </citation>
    <scope>NUCLEOTIDE SEQUENCE [LARGE SCALE GENOMIC DNA]</scope>
    <source>
        <strain evidence="7 8">DSM 25241</strain>
    </source>
</reference>
<dbReference type="PANTHER" id="PTHR43077:SF5">
    <property type="entry name" value="PHAGE INFECTION PROTEIN"/>
    <property type="match status" value="1"/>
</dbReference>
<keyword evidence="8" id="KW-1185">Reference proteome</keyword>
<dbReference type="EMBL" id="JACJVQ010000003">
    <property type="protein sequence ID" value="MBB6632970.1"/>
    <property type="molecule type" value="Genomic_DNA"/>
</dbReference>
<keyword evidence="4 5" id="KW-0472">Membrane</keyword>
<gene>
    <name evidence="7" type="ORF">H7B67_02450</name>
</gene>
<organism evidence="7 8">
    <name type="scientific">Cohnella thailandensis</name>
    <dbReference type="NCBI Taxonomy" id="557557"/>
    <lineage>
        <taxon>Bacteria</taxon>
        <taxon>Bacillati</taxon>
        <taxon>Bacillota</taxon>
        <taxon>Bacilli</taxon>
        <taxon>Bacillales</taxon>
        <taxon>Paenibacillaceae</taxon>
        <taxon>Cohnella</taxon>
    </lineage>
</organism>
<feature type="domain" description="DUF3533" evidence="6">
    <location>
        <begin position="37"/>
        <end position="355"/>
    </location>
</feature>
<evidence type="ECO:0000256" key="5">
    <source>
        <dbReference type="SAM" id="Phobius"/>
    </source>
</evidence>
<feature type="transmembrane region" description="Helical" evidence="5">
    <location>
        <begin position="213"/>
        <end position="232"/>
    </location>
</feature>
<accession>A0A841SST0</accession>
<sequence>MNLLKQKNVILAPIVVLAVALIFGLATLGSTVNPVPKDLPVLLAMSDQGASVPGQGDVNFGRTIEDTLLGAPASAQAAESPLEWTKVADEASGLDKLDREEAYALVVIPETFSGSLASLMSGAAEPPAIRVYVNQGKNMAAANAVSQGLTQMFQAVNGKFSEQLLNQLSAQSIEVDPGRVPSLANPIQVRTQLVNPVGTHSANGNAPGSLTQVAWMASLVGTLLVFFAMKKFKPRSKAERVGGLWLQAAIGAVLSLVAGFGILWIADGLLGLQVPAFFDTALFLSLSAFCFFLLMSAIMAWLGFAGMPIFMLLFFFVGPVLTLAPEMLPQATKTLLYSWVPLRFAVEGLRDLLYFGHGLNLQTPLIVISSIAAGSLVVLVASAFRKPKLAATAGGENAAA</sequence>
<evidence type="ECO:0000313" key="7">
    <source>
        <dbReference type="EMBL" id="MBB6632970.1"/>
    </source>
</evidence>
<dbReference type="InterPro" id="IPR022703">
    <property type="entry name" value="DUF3533"/>
</dbReference>
<feature type="transmembrane region" description="Helical" evidence="5">
    <location>
        <begin position="301"/>
        <end position="324"/>
    </location>
</feature>
<proteinExistence type="predicted"/>
<dbReference type="Pfam" id="PF12051">
    <property type="entry name" value="DUF3533"/>
    <property type="match status" value="1"/>
</dbReference>
<comment type="subcellular location">
    <subcellularLocation>
        <location evidence="1">Membrane</location>
        <topology evidence="1">Multi-pass membrane protein</topology>
    </subcellularLocation>
</comment>
<evidence type="ECO:0000256" key="2">
    <source>
        <dbReference type="ARBA" id="ARBA00022692"/>
    </source>
</evidence>
<dbReference type="RefSeq" id="WP_185118213.1">
    <property type="nucleotide sequence ID" value="NZ_JACJVQ010000003.1"/>
</dbReference>
<feature type="transmembrane region" description="Helical" evidence="5">
    <location>
        <begin position="9"/>
        <end position="29"/>
    </location>
</feature>
<dbReference type="Gene3D" id="3.40.1710.10">
    <property type="entry name" value="abc type-2 transporter like domain"/>
    <property type="match status" value="1"/>
</dbReference>